<evidence type="ECO:0000259" key="9">
    <source>
        <dbReference type="Pfam" id="PF03372"/>
    </source>
</evidence>
<dbReference type="PANTHER" id="PTHR15822">
    <property type="entry name" value="TRAF AND TNF RECEPTOR-ASSOCIATED PROTEIN"/>
    <property type="match status" value="1"/>
</dbReference>
<keyword evidence="7" id="KW-0460">Magnesium</keyword>
<dbReference type="InterPro" id="IPR036691">
    <property type="entry name" value="Endo/exonu/phosph_ase_sf"/>
</dbReference>
<evidence type="ECO:0000256" key="6">
    <source>
        <dbReference type="ARBA" id="ARBA00022801"/>
    </source>
</evidence>
<comment type="cofactor">
    <cofactor evidence="1">
        <name>Mn(2+)</name>
        <dbReference type="ChEBI" id="CHEBI:29035"/>
    </cofactor>
</comment>
<dbReference type="EMBL" id="MGAG01000010">
    <property type="protein sequence ID" value="OGK41689.1"/>
    <property type="molecule type" value="Genomic_DNA"/>
</dbReference>
<evidence type="ECO:0000256" key="1">
    <source>
        <dbReference type="ARBA" id="ARBA00001936"/>
    </source>
</evidence>
<evidence type="ECO:0000256" key="8">
    <source>
        <dbReference type="ARBA" id="ARBA00023204"/>
    </source>
</evidence>
<reference evidence="10 11" key="1">
    <citation type="journal article" date="2016" name="Nat. Commun.">
        <title>Thousands of microbial genomes shed light on interconnected biogeochemical processes in an aquifer system.</title>
        <authorList>
            <person name="Anantharaman K."/>
            <person name="Brown C.T."/>
            <person name="Hug L.A."/>
            <person name="Sharon I."/>
            <person name="Castelle C.J."/>
            <person name="Probst A.J."/>
            <person name="Thomas B.C."/>
            <person name="Singh A."/>
            <person name="Wilkins M.J."/>
            <person name="Karaoz U."/>
            <person name="Brodie E.L."/>
            <person name="Williams K.H."/>
            <person name="Hubbard S.S."/>
            <person name="Banfield J.F."/>
        </authorList>
    </citation>
    <scope>NUCLEOTIDE SEQUENCE [LARGE SCALE GENOMIC DNA]</scope>
</reference>
<dbReference type="AlphaFoldDB" id="A0A1F7IE96"/>
<gene>
    <name evidence="10" type="ORF">A2954_07475</name>
</gene>
<dbReference type="GO" id="GO:0006281">
    <property type="term" value="P:DNA repair"/>
    <property type="evidence" value="ECO:0007669"/>
    <property type="project" value="UniProtKB-KW"/>
</dbReference>
<dbReference type="InterPro" id="IPR005135">
    <property type="entry name" value="Endo/exonuclease/phosphatase"/>
</dbReference>
<dbReference type="InterPro" id="IPR051547">
    <property type="entry name" value="TDP2-like"/>
</dbReference>
<dbReference type="PANTHER" id="PTHR15822:SF4">
    <property type="entry name" value="TYROSYL-DNA PHOSPHODIESTERASE 2"/>
    <property type="match status" value="1"/>
</dbReference>
<keyword evidence="8" id="KW-0234">DNA repair</keyword>
<dbReference type="GO" id="GO:0016787">
    <property type="term" value="F:hydrolase activity"/>
    <property type="evidence" value="ECO:0007669"/>
    <property type="project" value="UniProtKB-KW"/>
</dbReference>
<keyword evidence="4" id="KW-0479">Metal-binding</keyword>
<evidence type="ECO:0000313" key="11">
    <source>
        <dbReference type="Proteomes" id="UP000177698"/>
    </source>
</evidence>
<organism evidence="10 11">
    <name type="scientific">Candidatus Roizmanbacteria bacterium RIFCSPLOWO2_01_FULL_37_12</name>
    <dbReference type="NCBI Taxonomy" id="1802056"/>
    <lineage>
        <taxon>Bacteria</taxon>
        <taxon>Candidatus Roizmaniibacteriota</taxon>
    </lineage>
</organism>
<sequence length="261" mass="30449">MTFSLLTYNVLFNKAFSQLGKILSKYKPDFLCFQEVDTNEDNLNRLEKYGYKLADYSNSLIKFGKVYGIATYFNPKKIKLIDTNYVNLPKSLLEMISAALKVLKGGSKPRTILRTDFLLAGKSKTVTIYNVHLTLIGINRTRNKQLEIVLNHGLNKNRFPTIITGDFNYFPYSRKKLENLMSSYGYKEATKGINYTFKISDSKFAKYNFFQRLGSILVKKYYNQNLKPDYTFYKKIKLLKTERIDEEFSDHYPIISTFKSD</sequence>
<evidence type="ECO:0000256" key="7">
    <source>
        <dbReference type="ARBA" id="ARBA00022842"/>
    </source>
</evidence>
<dbReference type="GO" id="GO:0046872">
    <property type="term" value="F:metal ion binding"/>
    <property type="evidence" value="ECO:0007669"/>
    <property type="project" value="UniProtKB-KW"/>
</dbReference>
<dbReference type="GO" id="GO:0004518">
    <property type="term" value="F:nuclease activity"/>
    <property type="evidence" value="ECO:0007669"/>
    <property type="project" value="UniProtKB-KW"/>
</dbReference>
<proteinExistence type="predicted"/>
<feature type="domain" description="Endonuclease/exonuclease/phosphatase" evidence="9">
    <location>
        <begin position="6"/>
        <end position="251"/>
    </location>
</feature>
<name>A0A1F7IE96_9BACT</name>
<comment type="cofactor">
    <cofactor evidence="2">
        <name>Mg(2+)</name>
        <dbReference type="ChEBI" id="CHEBI:18420"/>
    </cofactor>
</comment>
<evidence type="ECO:0000256" key="4">
    <source>
        <dbReference type="ARBA" id="ARBA00022723"/>
    </source>
</evidence>
<dbReference type="Gene3D" id="3.60.10.10">
    <property type="entry name" value="Endonuclease/exonuclease/phosphatase"/>
    <property type="match status" value="1"/>
</dbReference>
<dbReference type="Proteomes" id="UP000177698">
    <property type="component" value="Unassembled WGS sequence"/>
</dbReference>
<accession>A0A1F7IE96</accession>
<dbReference type="STRING" id="1802056.A2954_07475"/>
<dbReference type="Pfam" id="PF03372">
    <property type="entry name" value="Exo_endo_phos"/>
    <property type="match status" value="1"/>
</dbReference>
<comment type="caution">
    <text evidence="10">The sequence shown here is derived from an EMBL/GenBank/DDBJ whole genome shotgun (WGS) entry which is preliminary data.</text>
</comment>
<keyword evidence="6" id="KW-0378">Hydrolase</keyword>
<dbReference type="SUPFAM" id="SSF56219">
    <property type="entry name" value="DNase I-like"/>
    <property type="match status" value="1"/>
</dbReference>
<keyword evidence="3" id="KW-0540">Nuclease</keyword>
<evidence type="ECO:0000256" key="5">
    <source>
        <dbReference type="ARBA" id="ARBA00022763"/>
    </source>
</evidence>
<protein>
    <recommendedName>
        <fullName evidence="9">Endonuclease/exonuclease/phosphatase domain-containing protein</fullName>
    </recommendedName>
</protein>
<evidence type="ECO:0000256" key="3">
    <source>
        <dbReference type="ARBA" id="ARBA00022722"/>
    </source>
</evidence>
<evidence type="ECO:0000313" key="10">
    <source>
        <dbReference type="EMBL" id="OGK41689.1"/>
    </source>
</evidence>
<evidence type="ECO:0000256" key="2">
    <source>
        <dbReference type="ARBA" id="ARBA00001946"/>
    </source>
</evidence>
<keyword evidence="5" id="KW-0227">DNA damage</keyword>